<evidence type="ECO:0000313" key="19">
    <source>
        <dbReference type="EnsemblMetazoa" id="XP_038065950.1"/>
    </source>
</evidence>
<feature type="signal peptide" evidence="16">
    <location>
        <begin position="1"/>
        <end position="16"/>
    </location>
</feature>
<feature type="disulfide bond" evidence="15">
    <location>
        <begin position="1230"/>
        <end position="1240"/>
    </location>
</feature>
<feature type="domain" description="EGF-like" evidence="18">
    <location>
        <begin position="1697"/>
        <end position="1733"/>
    </location>
</feature>
<evidence type="ECO:0000259" key="17">
    <source>
        <dbReference type="PROSITE" id="PS01180"/>
    </source>
</evidence>
<dbReference type="SUPFAM" id="SSF49854">
    <property type="entry name" value="Spermadhesin, CUB domain"/>
    <property type="match status" value="1"/>
</dbReference>
<dbReference type="InterPro" id="IPR001881">
    <property type="entry name" value="EGF-like_Ca-bd_dom"/>
</dbReference>
<feature type="domain" description="EGF-like" evidence="18">
    <location>
        <begin position="1300"/>
        <end position="1336"/>
    </location>
</feature>
<keyword evidence="20" id="KW-1185">Reference proteome</keyword>
<dbReference type="FunFam" id="2.10.25.10:FF:000004">
    <property type="entry name" value="Neurogenic locus notch 1"/>
    <property type="match status" value="2"/>
</dbReference>
<dbReference type="InterPro" id="IPR006585">
    <property type="entry name" value="FTP1"/>
</dbReference>
<feature type="disulfide bond" evidence="15">
    <location>
        <begin position="1064"/>
        <end position="1073"/>
    </location>
</feature>
<feature type="disulfide bond" evidence="15">
    <location>
        <begin position="1102"/>
        <end position="1111"/>
    </location>
</feature>
<evidence type="ECO:0000256" key="11">
    <source>
        <dbReference type="ARBA" id="ARBA00022989"/>
    </source>
</evidence>
<feature type="disulfide bond" evidence="15">
    <location>
        <begin position="1723"/>
        <end position="1732"/>
    </location>
</feature>
<feature type="disulfide bond" evidence="15">
    <location>
        <begin position="1646"/>
        <end position="1655"/>
    </location>
</feature>
<feature type="disulfide bond" evidence="15">
    <location>
        <begin position="950"/>
        <end position="959"/>
    </location>
</feature>
<feature type="disulfide bond" evidence="15">
    <location>
        <begin position="1026"/>
        <end position="1035"/>
    </location>
</feature>
<feature type="domain" description="EGF-like" evidence="18">
    <location>
        <begin position="1188"/>
        <end position="1224"/>
    </location>
</feature>
<dbReference type="SUPFAM" id="SSF57184">
    <property type="entry name" value="Growth factor receptor domain"/>
    <property type="match status" value="3"/>
</dbReference>
<feature type="disulfide bond" evidence="15">
    <location>
        <begin position="1518"/>
        <end position="1527"/>
    </location>
</feature>
<dbReference type="GO" id="GO:0005112">
    <property type="term" value="F:Notch binding"/>
    <property type="evidence" value="ECO:0007669"/>
    <property type="project" value="TreeGrafter"/>
</dbReference>
<comment type="caution">
    <text evidence="15">Lacks conserved residue(s) required for the propagation of feature annotation.</text>
</comment>
<protein>
    <submittedName>
        <fullName evidence="19">Uncharacterized protein</fullName>
    </submittedName>
</protein>
<dbReference type="RefSeq" id="XP_038065950.1">
    <property type="nucleotide sequence ID" value="XM_038210022.1"/>
</dbReference>
<feature type="domain" description="EGF-like" evidence="18">
    <location>
        <begin position="1492"/>
        <end position="1528"/>
    </location>
</feature>
<dbReference type="Proteomes" id="UP000887568">
    <property type="component" value="Unplaced"/>
</dbReference>
<feature type="disulfide bond" evidence="15">
    <location>
        <begin position="1663"/>
        <end position="1673"/>
    </location>
</feature>
<proteinExistence type="predicted"/>
<dbReference type="Gene3D" id="2.60.120.290">
    <property type="entry name" value="Spermadhesin, CUB domain"/>
    <property type="match status" value="1"/>
</dbReference>
<feature type="disulfide bond" evidence="15">
    <location>
        <begin position="1685"/>
        <end position="1694"/>
    </location>
</feature>
<feature type="disulfide bond" evidence="15">
    <location>
        <begin position="1401"/>
        <end position="1410"/>
    </location>
</feature>
<dbReference type="SMART" id="SM00607">
    <property type="entry name" value="FTP"/>
    <property type="match status" value="5"/>
</dbReference>
<dbReference type="Pfam" id="PF22633">
    <property type="entry name" value="F5_F8_type_C_2"/>
    <property type="match status" value="1"/>
</dbReference>
<feature type="disulfide bond" evidence="15">
    <location>
        <begin position="1251"/>
        <end position="1260"/>
    </location>
</feature>
<dbReference type="GO" id="GO:0007399">
    <property type="term" value="P:nervous system development"/>
    <property type="evidence" value="ECO:0007669"/>
    <property type="project" value="UniProtKB-ARBA"/>
</dbReference>
<feature type="disulfide bond" evidence="15">
    <location>
        <begin position="1176"/>
        <end position="1185"/>
    </location>
</feature>
<feature type="disulfide bond" evidence="15">
    <location>
        <begin position="1139"/>
        <end position="1148"/>
    </location>
</feature>
<feature type="disulfide bond" evidence="15">
    <location>
        <begin position="1421"/>
        <end position="1431"/>
    </location>
</feature>
<dbReference type="PROSITE" id="PS01187">
    <property type="entry name" value="EGF_CA"/>
    <property type="match status" value="6"/>
</dbReference>
<evidence type="ECO:0000256" key="8">
    <source>
        <dbReference type="ARBA" id="ARBA00022729"/>
    </source>
</evidence>
<sequence>MLRLFLLVALCHAISALPYAQEANEVYRDMELLERLLELENSHDNLESRGFEGEKEMNLAGRHKSQSSAPINKDEVEMAAKAIDGRYDDANLLDENGEVDGGSCTVGRGPEANPHWVLLLGGDHCITKVSILNRGDGHSERLTGAVVRVGREPSLELDDNTGCDSPVTAEQAAVPGGTVDFECSQPVLSRYVIIGIPSDNAIIQLCEVRVWEVPLEQCLPGPEGQQELNVVGGDAEQSFRFKGLNTTQWASKAVDGQYDNDMFVDSQGEVEGGSCSFTGPEENSWWKLNLGEMHCISRVSVLTGTGGAGLAADAVVNVGIGPSTVNSQCGSPVSSSQAAAGGTTYFNCNPPIKADTLIISTARPAMMLVCETRVYEVPMDQCNQGRELQTELNIVGSDVSQASVTGEFNASKAVDGRYDDGKMIHDVDVEGGSCSMTGFQEDPYWRLALNESHCISRVSILNRADGQSERLFGATVTAVGSGDSIQTCGSSVTAEQAAVPGATILIDCDSPILANVLRISIDSSNASLQMCEVRVWEVPLDQCPGTDMDECASVPCQNGAECVNGVNKFSCVCAAGFTGDLCETGSSTVNIGETEVNITGSQAFQSSAVGERNSNKFAKKVVDGRYHDTKLLGEDGEMYGGSCTITEAEENPHLGIVLDKPRCISRVSILNRGDGDSERLTGTIVKVGNSGGFELNWNTVCGSPVTAEQAAVPGGTVDFKCSQLPGLSQAIIIGIPSPNATLQLCEVRVWELPIDQCKKDASLGCAPNPCVNAECAPGPDGQAFCKCFDGQNGDFCEATAMGVRCEPSSDEDRYIYDQYEGNIQSPGYPEPYGINLRCPYIIGSPDAKMIELRFDDVDVNFKMNNFLVYQPGGTLSSRSDDAVRLKNFPNETIVVNDNKVWIFFQTTYANQDKQKGFRLHFRILTDECGSDPCQNGAECMKGDKAFSCACVAGFTGQLCETDIDECGSDPCQNGAECVDAVNGVSCTCAAGFTGPLCETDIDECGSDPCKNGAECVDGVNEFSCMCAAGFTGPFCETDIDECASDPCQNSAECVDGVNEFSCTCAAGFTGPMCETGIDECGSDPCQNGAECADGDNEFSCTCAAGFTGPLCETDIDECGSSPCQNGVCRDKVNGFSCECSPGFEGKLCETNINGCKDSPCKNGVCHDEFDGFSCECSPGYEGTFCETHTNECASDPCKNGGECVDGVNEFSCTCAAGFTGTLCETGIDECGSSPCQNGVCQDEVNGFSCECSPGYEGQLCETNINGCEGSPCQNGVCHDEVDGFSCKCSPGFEGTLCDSNVDECGSDPCQNGAECVDGVNEFACTCAAGFTGPLCETDIDECGSDPCQNGAECVDGGNEFSCTCAAGFTGDLCDKDIDECESNPCQNGVCHDEGNGFSCECSAGYRGTLCKTVFVSDKNGCKNSPCKHGNCLDEVDGFSCECSPGYEGTLCKIDTDECASDPCQNEGVCVDEVNGFSCQCSPGYAGDLCETNIDECASNPCQNGAECVDGVNEFSCTCAAGFTGALCETAIAERVEPANSCDSSPCQNGVCRDEVDGFSCECSQGYEGTLCDSEMKATYACTSNPCKNGVCINYGAKFQCVCSLGFTGTLCEIGSAEPVEPVNACHSNPCKNGVCHNKVDGFSCECSSGYEGTLCETKAPFRCTTNPCKNGICINYGEHGFMCACSPGYRGTACEINVDECSSDPCQNGAVCVDGINTISCKCASGYTGRLCEIEQPGGLLEKPSQLSLTLPVGEVTETNYLQVNLVAEYCIKKVVVHKRGDCTGARLTGAVVRAGTSSTGLNNGMCGSALTAQQAEVRRSTVDFVCDPPLTAKFVTVDIPLLRVTKQQICEVTVEQGTPGPCYE</sequence>
<keyword evidence="7" id="KW-0479">Metal-binding</keyword>
<dbReference type="Pfam" id="PF12661">
    <property type="entry name" value="hEGF"/>
    <property type="match status" value="4"/>
</dbReference>
<feature type="domain" description="EGF-like" evidence="18">
    <location>
        <begin position="1454"/>
        <end position="1490"/>
    </location>
</feature>
<keyword evidence="13 15" id="KW-1015">Disulfide bond</keyword>
<keyword evidence="11" id="KW-1133">Transmembrane helix</keyword>
<reference evidence="19" key="1">
    <citation type="submission" date="2022-11" db="UniProtKB">
        <authorList>
            <consortium name="EnsemblMetazoa"/>
        </authorList>
    </citation>
    <scope>IDENTIFICATION</scope>
</reference>
<dbReference type="OrthoDB" id="430340at2759"/>
<dbReference type="Gene3D" id="2.10.25.10">
    <property type="entry name" value="Laminin"/>
    <property type="match status" value="22"/>
</dbReference>
<dbReference type="FunFam" id="2.10.25.10:FF:000391">
    <property type="entry name" value="Weary, isoform C"/>
    <property type="match status" value="1"/>
</dbReference>
<feature type="disulfide bond" evidence="15">
    <location>
        <begin position="787"/>
        <end position="796"/>
    </location>
</feature>
<feature type="disulfide bond" evidence="15">
    <location>
        <begin position="1562"/>
        <end position="1571"/>
    </location>
</feature>
<evidence type="ECO:0000256" key="2">
    <source>
        <dbReference type="ARBA" id="ARBA00004613"/>
    </source>
</evidence>
<evidence type="ECO:0000256" key="7">
    <source>
        <dbReference type="ARBA" id="ARBA00022723"/>
    </source>
</evidence>
<keyword evidence="5 15" id="KW-0245">EGF-like domain</keyword>
<feature type="domain" description="EGF-like" evidence="18">
    <location>
        <begin position="1114"/>
        <end position="1149"/>
    </location>
</feature>
<feature type="disulfide bond" evidence="15">
    <location>
        <begin position="1625"/>
        <end position="1635"/>
    </location>
</feature>
<evidence type="ECO:0000256" key="12">
    <source>
        <dbReference type="ARBA" id="ARBA00023136"/>
    </source>
</evidence>
<feature type="domain" description="EGF-like" evidence="18">
    <location>
        <begin position="1000"/>
        <end position="1036"/>
    </location>
</feature>
<feature type="domain" description="EGF-like" evidence="18">
    <location>
        <begin position="1226"/>
        <end position="1261"/>
    </location>
</feature>
<evidence type="ECO:0000313" key="20">
    <source>
        <dbReference type="Proteomes" id="UP000887568"/>
    </source>
</evidence>
<dbReference type="PROSITE" id="PS01186">
    <property type="entry name" value="EGF_2"/>
    <property type="match status" value="22"/>
</dbReference>
<keyword evidence="9" id="KW-0677">Repeat</keyword>
<feature type="domain" description="EGF-like" evidence="18">
    <location>
        <begin position="1659"/>
        <end position="1695"/>
    </location>
</feature>
<dbReference type="SMART" id="SM00181">
    <property type="entry name" value="EGF"/>
    <property type="match status" value="23"/>
</dbReference>
<feature type="domain" description="EGF-like" evidence="18">
    <location>
        <begin position="1417"/>
        <end position="1452"/>
    </location>
</feature>
<dbReference type="GeneID" id="119736034"/>
<evidence type="ECO:0000256" key="4">
    <source>
        <dbReference type="ARBA" id="ARBA00022525"/>
    </source>
</evidence>
<evidence type="ECO:0000259" key="18">
    <source>
        <dbReference type="PROSITE" id="PS50026"/>
    </source>
</evidence>
<dbReference type="FunFam" id="2.10.25.10:FF:000321">
    <property type="entry name" value="Protein delta homolog 1"/>
    <property type="match status" value="5"/>
</dbReference>
<keyword evidence="6" id="KW-0812">Transmembrane</keyword>
<dbReference type="SUPFAM" id="SSF49785">
    <property type="entry name" value="Galactose-binding domain-like"/>
    <property type="match status" value="5"/>
</dbReference>
<name>A0A914APJ4_PATMI</name>
<evidence type="ECO:0000256" key="5">
    <source>
        <dbReference type="ARBA" id="ARBA00022536"/>
    </source>
</evidence>
<feature type="domain" description="EGF-like" evidence="18">
    <location>
        <begin position="1338"/>
        <end position="1374"/>
    </location>
</feature>
<feature type="domain" description="EGF-like" evidence="18">
    <location>
        <begin position="1263"/>
        <end position="1298"/>
    </location>
</feature>
<keyword evidence="12" id="KW-0472">Membrane</keyword>
<feature type="disulfide bond" evidence="15">
    <location>
        <begin position="1326"/>
        <end position="1335"/>
    </location>
</feature>
<dbReference type="GO" id="GO:0007219">
    <property type="term" value="P:Notch signaling pathway"/>
    <property type="evidence" value="ECO:0007669"/>
    <property type="project" value="TreeGrafter"/>
</dbReference>
<dbReference type="InterPro" id="IPR000742">
    <property type="entry name" value="EGF"/>
</dbReference>
<feature type="disulfide bond" evidence="15">
    <location>
        <begin position="988"/>
        <end position="997"/>
    </location>
</feature>
<dbReference type="SMART" id="SM00042">
    <property type="entry name" value="CUB"/>
    <property type="match status" value="1"/>
</dbReference>
<dbReference type="CDD" id="cd00054">
    <property type="entry name" value="EGF_CA"/>
    <property type="match status" value="20"/>
</dbReference>
<feature type="disulfide bond" evidence="15">
    <location>
        <begin position="1267"/>
        <end position="1277"/>
    </location>
</feature>
<dbReference type="PROSITE" id="PS00022">
    <property type="entry name" value="EGF_1"/>
    <property type="match status" value="23"/>
</dbReference>
<feature type="disulfide bond" evidence="15">
    <location>
        <begin position="1442"/>
        <end position="1451"/>
    </location>
</feature>
<dbReference type="Pfam" id="PF00431">
    <property type="entry name" value="CUB"/>
    <property type="match status" value="1"/>
</dbReference>
<dbReference type="SMART" id="SM00179">
    <property type="entry name" value="EGF_CA"/>
    <property type="match status" value="22"/>
</dbReference>
<dbReference type="GO" id="GO:0005509">
    <property type="term" value="F:calcium ion binding"/>
    <property type="evidence" value="ECO:0007669"/>
    <property type="project" value="InterPro"/>
</dbReference>
<dbReference type="InterPro" id="IPR018097">
    <property type="entry name" value="EGF_Ca-bd_CS"/>
</dbReference>
<feature type="chain" id="PRO_5037378990" evidence="16">
    <location>
        <begin position="17"/>
        <end position="1865"/>
    </location>
</feature>
<accession>A0A914APJ4</accession>
<feature type="disulfide bond" evidence="15">
    <location>
        <begin position="1214"/>
        <end position="1223"/>
    </location>
</feature>
<feature type="domain" description="EGF-like" evidence="18">
    <location>
        <begin position="962"/>
        <end position="998"/>
    </location>
</feature>
<organism evidence="19 20">
    <name type="scientific">Patiria miniata</name>
    <name type="common">Bat star</name>
    <name type="synonym">Asterina miniata</name>
    <dbReference type="NCBI Taxonomy" id="46514"/>
    <lineage>
        <taxon>Eukaryota</taxon>
        <taxon>Metazoa</taxon>
        <taxon>Echinodermata</taxon>
        <taxon>Eleutherozoa</taxon>
        <taxon>Asterozoa</taxon>
        <taxon>Asteroidea</taxon>
        <taxon>Valvatacea</taxon>
        <taxon>Valvatida</taxon>
        <taxon>Asterinidae</taxon>
        <taxon>Patiria</taxon>
    </lineage>
</organism>
<dbReference type="InterPro" id="IPR009030">
    <property type="entry name" value="Growth_fac_rcpt_cys_sf"/>
</dbReference>
<dbReference type="PANTHER" id="PTHR12916">
    <property type="entry name" value="CYTOCHROME C OXIDASE POLYPEPTIDE VIC-2"/>
    <property type="match status" value="1"/>
</dbReference>
<evidence type="ECO:0000256" key="6">
    <source>
        <dbReference type="ARBA" id="ARBA00022692"/>
    </source>
</evidence>
<dbReference type="PROSITE" id="PS50026">
    <property type="entry name" value="EGF_3"/>
    <property type="match status" value="23"/>
</dbReference>
<dbReference type="PANTHER" id="PTHR12916:SF4">
    <property type="entry name" value="UNINFLATABLE, ISOFORM C"/>
    <property type="match status" value="1"/>
</dbReference>
<feature type="disulfide bond" evidence="15">
    <location>
        <begin position="1118"/>
        <end position="1128"/>
    </location>
</feature>
<keyword evidence="8 16" id="KW-0732">Signal</keyword>
<dbReference type="InterPro" id="IPR000152">
    <property type="entry name" value="EGF-type_Asp/Asn_hydroxyl_site"/>
</dbReference>
<dbReference type="FunFam" id="2.10.25.10:FF:000123">
    <property type="entry name" value="Crumbs homolog 1 (Drosophila)"/>
    <property type="match status" value="5"/>
</dbReference>
<keyword evidence="10" id="KW-0106">Calcium</keyword>
<feature type="disulfide bond" evidence="15">
    <location>
        <begin position="1380"/>
        <end position="1390"/>
    </location>
</feature>
<dbReference type="InterPro" id="IPR000859">
    <property type="entry name" value="CUB_dom"/>
</dbReference>
<dbReference type="CDD" id="cd00041">
    <property type="entry name" value="CUB"/>
    <property type="match status" value="1"/>
</dbReference>
<comment type="subcellular location">
    <subcellularLocation>
        <location evidence="1">Cell membrane</location>
        <topology evidence="1">Single-pass type I membrane protein</topology>
    </subcellularLocation>
    <subcellularLocation>
        <location evidence="2">Secreted</location>
    </subcellularLocation>
</comment>
<dbReference type="InterPro" id="IPR035914">
    <property type="entry name" value="Sperma_CUB_dom_sf"/>
</dbReference>
<evidence type="ECO:0000256" key="9">
    <source>
        <dbReference type="ARBA" id="ARBA00022737"/>
    </source>
</evidence>
<feature type="domain" description="EGF-like" evidence="18">
    <location>
        <begin position="924"/>
        <end position="960"/>
    </location>
</feature>
<feature type="domain" description="EGF-like" evidence="18">
    <location>
        <begin position="1621"/>
        <end position="1656"/>
    </location>
</feature>
<evidence type="ECO:0000256" key="16">
    <source>
        <dbReference type="SAM" id="SignalP"/>
    </source>
</evidence>
<feature type="disulfide bond" evidence="15">
    <location>
        <begin position="1155"/>
        <end position="1165"/>
    </location>
</feature>
<dbReference type="GO" id="GO:0005886">
    <property type="term" value="C:plasma membrane"/>
    <property type="evidence" value="ECO:0007669"/>
    <property type="project" value="UniProtKB-SubCell"/>
</dbReference>
<dbReference type="FunFam" id="2.10.25.10:FF:000434">
    <property type="entry name" value="Predicted protein"/>
    <property type="match status" value="1"/>
</dbReference>
<feature type="domain" description="EGF-like" evidence="18">
    <location>
        <begin position="1577"/>
        <end position="1612"/>
    </location>
</feature>
<feature type="disulfide bond" evidence="15">
    <location>
        <begin position="573"/>
        <end position="582"/>
    </location>
</feature>
<dbReference type="FunFam" id="2.10.25.10:FF:000045">
    <property type="entry name" value="Slit guidance ligand 2"/>
    <property type="match status" value="1"/>
</dbReference>
<evidence type="ECO:0000256" key="14">
    <source>
        <dbReference type="ARBA" id="ARBA00023180"/>
    </source>
</evidence>
<dbReference type="SUPFAM" id="SSF57196">
    <property type="entry name" value="EGF/Laminin"/>
    <property type="match status" value="11"/>
</dbReference>
<feature type="disulfide bond" evidence="15">
    <location>
        <begin position="1480"/>
        <end position="1489"/>
    </location>
</feature>
<feature type="domain" description="EGF-like" evidence="18">
    <location>
        <begin position="1151"/>
        <end position="1186"/>
    </location>
</feature>
<feature type="domain" description="EGF-like" evidence="18">
    <location>
        <begin position="1376"/>
        <end position="1411"/>
    </location>
</feature>
<feature type="disulfide bond" evidence="15">
    <location>
        <begin position="1541"/>
        <end position="1551"/>
    </location>
</feature>
<feature type="domain" description="EGF-like" evidence="18">
    <location>
        <begin position="1038"/>
        <end position="1074"/>
    </location>
</feature>
<dbReference type="EnsemblMetazoa" id="XM_038210022.1">
    <property type="protein sequence ID" value="XP_038065950.1"/>
    <property type="gene ID" value="LOC119736034"/>
</dbReference>
<keyword evidence="3" id="KW-1003">Cell membrane</keyword>
<feature type="domain" description="EGF-like" evidence="18">
    <location>
        <begin position="1076"/>
        <end position="1112"/>
    </location>
</feature>
<evidence type="ECO:0000256" key="3">
    <source>
        <dbReference type="ARBA" id="ARBA00022475"/>
    </source>
</evidence>
<evidence type="ECO:0000256" key="13">
    <source>
        <dbReference type="ARBA" id="ARBA00023157"/>
    </source>
</evidence>
<feature type="disulfide bond" evidence="15">
    <location>
        <begin position="1288"/>
        <end position="1297"/>
    </location>
</feature>
<keyword evidence="14" id="KW-0325">Glycoprotein</keyword>
<dbReference type="Gene3D" id="2.60.120.260">
    <property type="entry name" value="Galactose-binding domain-like"/>
    <property type="match status" value="5"/>
</dbReference>
<feature type="disulfide bond" evidence="15">
    <location>
        <begin position="1581"/>
        <end position="1591"/>
    </location>
</feature>
<evidence type="ECO:0000256" key="1">
    <source>
        <dbReference type="ARBA" id="ARBA00004251"/>
    </source>
</evidence>
<dbReference type="PROSITE" id="PS00010">
    <property type="entry name" value="ASX_HYDROXYL"/>
    <property type="match status" value="18"/>
</dbReference>
<evidence type="ECO:0000256" key="10">
    <source>
        <dbReference type="ARBA" id="ARBA00022837"/>
    </source>
</evidence>
<feature type="domain" description="CUB" evidence="17">
    <location>
        <begin position="805"/>
        <end position="924"/>
    </location>
</feature>
<feature type="disulfide bond" evidence="15">
    <location>
        <begin position="1602"/>
        <end position="1611"/>
    </location>
</feature>
<dbReference type="InterPro" id="IPR008979">
    <property type="entry name" value="Galactose-bd-like_sf"/>
</dbReference>
<feature type="disulfide bond" evidence="15">
    <location>
        <begin position="1364"/>
        <end position="1373"/>
    </location>
</feature>
<feature type="domain" description="EGF-like" evidence="18">
    <location>
        <begin position="761"/>
        <end position="797"/>
    </location>
</feature>
<feature type="domain" description="EGF-like" evidence="18">
    <location>
        <begin position="547"/>
        <end position="583"/>
    </location>
</feature>
<dbReference type="GO" id="GO:0005576">
    <property type="term" value="C:extracellular region"/>
    <property type="evidence" value="ECO:0007669"/>
    <property type="project" value="UniProtKB-SubCell"/>
</dbReference>
<dbReference type="PROSITE" id="PS01180">
    <property type="entry name" value="CUB"/>
    <property type="match status" value="1"/>
</dbReference>
<dbReference type="FunFam" id="2.10.25.10:FF:000472">
    <property type="entry name" value="Uncharacterized protein, isoform A"/>
    <property type="match status" value="3"/>
</dbReference>
<dbReference type="InterPro" id="IPR013032">
    <property type="entry name" value="EGF-like_CS"/>
</dbReference>
<keyword evidence="4" id="KW-0964">Secreted</keyword>
<feature type="disulfide bond" evidence="15">
    <location>
        <begin position="765"/>
        <end position="775"/>
    </location>
</feature>
<evidence type="ECO:0000256" key="15">
    <source>
        <dbReference type="PROSITE-ProRule" id="PRU00076"/>
    </source>
</evidence>
<feature type="domain" description="EGF-like" evidence="18">
    <location>
        <begin position="1537"/>
        <end position="1572"/>
    </location>
</feature>
<dbReference type="Pfam" id="PF00008">
    <property type="entry name" value="EGF"/>
    <property type="match status" value="18"/>
</dbReference>